<keyword evidence="4" id="KW-0804">Transcription</keyword>
<evidence type="ECO:0000256" key="2">
    <source>
        <dbReference type="ARBA" id="ARBA00023015"/>
    </source>
</evidence>
<dbReference type="SUPFAM" id="SSF53850">
    <property type="entry name" value="Periplasmic binding protein-like II"/>
    <property type="match status" value="1"/>
</dbReference>
<dbReference type="SUPFAM" id="SSF46785">
    <property type="entry name" value="Winged helix' DNA-binding domain"/>
    <property type="match status" value="1"/>
</dbReference>
<organism evidence="6 7">
    <name type="scientific">Xanthomonas cannabis pv. phaseoli</name>
    <dbReference type="NCBI Taxonomy" id="1885902"/>
    <lineage>
        <taxon>Bacteria</taxon>
        <taxon>Pseudomonadati</taxon>
        <taxon>Pseudomonadota</taxon>
        <taxon>Gammaproteobacteria</taxon>
        <taxon>Lysobacterales</taxon>
        <taxon>Lysobacteraceae</taxon>
        <taxon>Xanthomonas</taxon>
    </lineage>
</organism>
<dbReference type="PRINTS" id="PR00039">
    <property type="entry name" value="HTHLYSR"/>
</dbReference>
<dbReference type="PANTHER" id="PTHR30579">
    <property type="entry name" value="TRANSCRIPTIONAL REGULATOR"/>
    <property type="match status" value="1"/>
</dbReference>
<dbReference type="NCBIfam" id="TIGR03298">
    <property type="entry name" value="argP"/>
    <property type="match status" value="1"/>
</dbReference>
<comment type="similarity">
    <text evidence="1">Belongs to the LysR transcriptional regulatory family.</text>
</comment>
<dbReference type="NCBIfam" id="NF002964">
    <property type="entry name" value="PRK03635.1"/>
    <property type="match status" value="1"/>
</dbReference>
<reference evidence="6 7" key="1">
    <citation type="submission" date="2014-10" db="EMBL/GenBank/DDBJ databases">
        <title>Genome sequence of a Xanthomonas strain that is pathogenic on beans.</title>
        <authorList>
            <person name="Aritua V."/>
            <person name="Sapp M."/>
            <person name="Harrison J."/>
            <person name="Smith J."/>
            <person name="Studholme D."/>
        </authorList>
    </citation>
    <scope>NUCLEOTIDE SEQUENCE [LARGE SCALE GENOMIC DNA]</scope>
    <source>
        <strain evidence="6 7">Nyagatare</strain>
    </source>
</reference>
<evidence type="ECO:0000313" key="7">
    <source>
        <dbReference type="Proteomes" id="UP000029879"/>
    </source>
</evidence>
<dbReference type="Pfam" id="PF00126">
    <property type="entry name" value="HTH_1"/>
    <property type="match status" value="1"/>
</dbReference>
<dbReference type="InterPro" id="IPR036388">
    <property type="entry name" value="WH-like_DNA-bd_sf"/>
</dbReference>
<dbReference type="Gene3D" id="1.10.10.10">
    <property type="entry name" value="Winged helix-like DNA-binding domain superfamily/Winged helix DNA-binding domain"/>
    <property type="match status" value="1"/>
</dbReference>
<dbReference type="InterPro" id="IPR000847">
    <property type="entry name" value="LysR_HTH_N"/>
</dbReference>
<comment type="caution">
    <text evidence="6">The sequence shown here is derived from an EMBL/GenBank/DDBJ whole genome shotgun (WGS) entry which is preliminary data.</text>
</comment>
<dbReference type="Gene3D" id="3.40.190.290">
    <property type="match status" value="1"/>
</dbReference>
<dbReference type="Pfam" id="PF03466">
    <property type="entry name" value="LysR_substrate"/>
    <property type="match status" value="1"/>
</dbReference>
<dbReference type="InterPro" id="IPR050176">
    <property type="entry name" value="LTTR"/>
</dbReference>
<dbReference type="InterPro" id="IPR005119">
    <property type="entry name" value="LysR_subst-bd"/>
</dbReference>
<dbReference type="EMBL" id="JRQI01000022">
    <property type="protein sequence ID" value="KGK58435.1"/>
    <property type="molecule type" value="Genomic_DNA"/>
</dbReference>
<dbReference type="RefSeq" id="WP_047694703.1">
    <property type="nucleotide sequence ID" value="NZ_KN265475.1"/>
</dbReference>
<name>A0AB34PAM1_9XANT</name>
<dbReference type="PANTHER" id="PTHR30579:SF2">
    <property type="entry name" value="HTH-TYPE TRANSCRIPTIONAL REGULATOR ARGP"/>
    <property type="match status" value="1"/>
</dbReference>
<dbReference type="Proteomes" id="UP000029879">
    <property type="component" value="Unassembled WGS sequence"/>
</dbReference>
<dbReference type="InterPro" id="IPR036390">
    <property type="entry name" value="WH_DNA-bd_sf"/>
</dbReference>
<dbReference type="PROSITE" id="PS50931">
    <property type="entry name" value="HTH_LYSR"/>
    <property type="match status" value="1"/>
</dbReference>
<keyword evidence="3" id="KW-0238">DNA-binding</keyword>
<dbReference type="GO" id="GO:0003677">
    <property type="term" value="F:DNA binding"/>
    <property type="evidence" value="ECO:0007669"/>
    <property type="project" value="UniProtKB-KW"/>
</dbReference>
<gene>
    <name evidence="6" type="ORF">NC00_07580</name>
</gene>
<evidence type="ECO:0000256" key="4">
    <source>
        <dbReference type="ARBA" id="ARBA00023163"/>
    </source>
</evidence>
<dbReference type="AlphaFoldDB" id="A0AB34PAM1"/>
<dbReference type="InterPro" id="IPR017685">
    <property type="entry name" value="ArgP"/>
</dbReference>
<evidence type="ECO:0000256" key="3">
    <source>
        <dbReference type="ARBA" id="ARBA00023125"/>
    </source>
</evidence>
<dbReference type="GO" id="GO:0003700">
    <property type="term" value="F:DNA-binding transcription factor activity"/>
    <property type="evidence" value="ECO:0007669"/>
    <property type="project" value="InterPro"/>
</dbReference>
<evidence type="ECO:0000256" key="1">
    <source>
        <dbReference type="ARBA" id="ARBA00009437"/>
    </source>
</evidence>
<dbReference type="NCBIfam" id="NF009888">
    <property type="entry name" value="PRK13348.1"/>
    <property type="match status" value="1"/>
</dbReference>
<feature type="domain" description="HTH lysR-type" evidence="5">
    <location>
        <begin position="1"/>
        <end position="59"/>
    </location>
</feature>
<proteinExistence type="inferred from homology"/>
<keyword evidence="2" id="KW-0805">Transcription regulation</keyword>
<protein>
    <submittedName>
        <fullName evidence="6">Chromosome replication initiation inhibitor protein</fullName>
    </submittedName>
</protein>
<evidence type="ECO:0000313" key="6">
    <source>
        <dbReference type="EMBL" id="KGK58435.1"/>
    </source>
</evidence>
<evidence type="ECO:0000259" key="5">
    <source>
        <dbReference type="PROSITE" id="PS50931"/>
    </source>
</evidence>
<sequence>MILMHPQLAAFSAVLDEGSFEAAARHLSITQSAVSQRIKALEDRLGQILIVRDAPCRPTAAGEQLLRRVRPLQALESEVEDVFARSEKRRGTQSVAIAVNGDSLVTWVIPAIAGLHAAHGYLLDVRVDDQDHTLRLLRDGTVLGVVTSEPRPIQGCNVHALGVMRYVAIASPAFAGRHFADGVSAASLARAPLLAFNRKDDLQARFIRHVTRARLQPPIHYLPTSTGFVRAAASGMGWCLAPDALALPAVDAGDVVLISPTRHIDVPLYWQYSAVRSSTLQHITSAIRDAAATVMHSKKARSSIVRR</sequence>
<accession>A0AB34PAM1</accession>